<dbReference type="FunFam" id="3.40.225.10:FF:000001">
    <property type="entry name" value="L-ribulose-5-phosphate 4-epimerase UlaF"/>
    <property type="match status" value="1"/>
</dbReference>
<dbReference type="GO" id="GO:0008742">
    <property type="term" value="F:L-ribulose-phosphate 4-epimerase activity"/>
    <property type="evidence" value="ECO:0007669"/>
    <property type="project" value="UniProtKB-EC"/>
</dbReference>
<dbReference type="SMART" id="SM01007">
    <property type="entry name" value="Aldolase_II"/>
    <property type="match status" value="1"/>
</dbReference>
<dbReference type="Gene3D" id="3.40.225.10">
    <property type="entry name" value="Class II aldolase/adducin N-terminal domain"/>
    <property type="match status" value="1"/>
</dbReference>
<comment type="catalytic activity">
    <reaction evidence="1">
        <text>L-ribulose 5-phosphate = D-xylulose 5-phosphate</text>
        <dbReference type="Rhea" id="RHEA:22368"/>
        <dbReference type="ChEBI" id="CHEBI:57737"/>
        <dbReference type="ChEBI" id="CHEBI:58226"/>
        <dbReference type="EC" id="5.1.3.4"/>
    </reaction>
</comment>
<evidence type="ECO:0000256" key="7">
    <source>
        <dbReference type="ARBA" id="ARBA00023235"/>
    </source>
</evidence>
<dbReference type="InterPro" id="IPR036409">
    <property type="entry name" value="Aldolase_II/adducin_N_sf"/>
</dbReference>
<evidence type="ECO:0000256" key="6">
    <source>
        <dbReference type="ARBA" id="ARBA00022833"/>
    </source>
</evidence>
<dbReference type="GO" id="GO:0019323">
    <property type="term" value="P:pentose catabolic process"/>
    <property type="evidence" value="ECO:0007669"/>
    <property type="project" value="TreeGrafter"/>
</dbReference>
<dbReference type="GO" id="GO:0046872">
    <property type="term" value="F:metal ion binding"/>
    <property type="evidence" value="ECO:0007669"/>
    <property type="project" value="UniProtKB-KW"/>
</dbReference>
<dbReference type="OrthoDB" id="9794581at2"/>
<dbReference type="STRING" id="1963862.B4O97_13555"/>
<comment type="cofactor">
    <cofactor evidence="2">
        <name>Zn(2+)</name>
        <dbReference type="ChEBI" id="CHEBI:29105"/>
    </cofactor>
</comment>
<dbReference type="Proteomes" id="UP000192343">
    <property type="component" value="Unassembled WGS sequence"/>
</dbReference>
<evidence type="ECO:0000256" key="3">
    <source>
        <dbReference type="ARBA" id="ARBA00010037"/>
    </source>
</evidence>
<organism evidence="10 11">
    <name type="scientific">Marispirochaeta aestuarii</name>
    <dbReference type="NCBI Taxonomy" id="1963862"/>
    <lineage>
        <taxon>Bacteria</taxon>
        <taxon>Pseudomonadati</taxon>
        <taxon>Spirochaetota</taxon>
        <taxon>Spirochaetia</taxon>
        <taxon>Spirochaetales</taxon>
        <taxon>Spirochaetaceae</taxon>
        <taxon>Marispirochaeta</taxon>
    </lineage>
</organism>
<dbReference type="AlphaFoldDB" id="A0A1Y1RVM7"/>
<dbReference type="PANTHER" id="PTHR22789:SF8">
    <property type="entry name" value="L-RIBULOSE-5-PHOSPHATE 4-EPIMERASE SGBE"/>
    <property type="match status" value="1"/>
</dbReference>
<evidence type="ECO:0000256" key="8">
    <source>
        <dbReference type="ARBA" id="ARBA00023277"/>
    </source>
</evidence>
<proteinExistence type="inferred from homology"/>
<dbReference type="EMBL" id="MWQY01000015">
    <property type="protein sequence ID" value="ORC34104.1"/>
    <property type="molecule type" value="Genomic_DNA"/>
</dbReference>
<dbReference type="Pfam" id="PF00596">
    <property type="entry name" value="Aldolase_II"/>
    <property type="match status" value="1"/>
</dbReference>
<comment type="similarity">
    <text evidence="3">Belongs to the aldolase class II family. AraD/FucA subfamily.</text>
</comment>
<dbReference type="GO" id="GO:0005829">
    <property type="term" value="C:cytosol"/>
    <property type="evidence" value="ECO:0007669"/>
    <property type="project" value="TreeGrafter"/>
</dbReference>
<keyword evidence="8" id="KW-0119">Carbohydrate metabolism</keyword>
<gene>
    <name evidence="10" type="primary">araD</name>
    <name evidence="10" type="ORF">B4O97_13555</name>
</gene>
<evidence type="ECO:0000259" key="9">
    <source>
        <dbReference type="SMART" id="SM01007"/>
    </source>
</evidence>
<keyword evidence="7" id="KW-0413">Isomerase</keyword>
<dbReference type="InterPro" id="IPR050197">
    <property type="entry name" value="Aldolase_class_II_sugar_metab"/>
</dbReference>
<reference evidence="10 11" key="1">
    <citation type="submission" date="2017-03" db="EMBL/GenBank/DDBJ databases">
        <title>Draft Genome sequence of Marispirochaeta sp. strain JC444.</title>
        <authorList>
            <person name="Shivani Y."/>
            <person name="Subhash Y."/>
            <person name="Sasikala C."/>
            <person name="Ramana C."/>
        </authorList>
    </citation>
    <scope>NUCLEOTIDE SEQUENCE [LARGE SCALE GENOMIC DNA]</scope>
    <source>
        <strain evidence="10 11">JC444</strain>
    </source>
</reference>
<name>A0A1Y1RVM7_9SPIO</name>
<protein>
    <recommendedName>
        <fullName evidence="4">L-ribulose-5-phosphate 4-epimerase</fullName>
        <ecNumber evidence="4">5.1.3.4</ecNumber>
    </recommendedName>
</protein>
<evidence type="ECO:0000313" key="10">
    <source>
        <dbReference type="EMBL" id="ORC34104.1"/>
    </source>
</evidence>
<keyword evidence="5" id="KW-0479">Metal-binding</keyword>
<evidence type="ECO:0000256" key="1">
    <source>
        <dbReference type="ARBA" id="ARBA00001726"/>
    </source>
</evidence>
<evidence type="ECO:0000256" key="2">
    <source>
        <dbReference type="ARBA" id="ARBA00001947"/>
    </source>
</evidence>
<dbReference type="SUPFAM" id="SSF53639">
    <property type="entry name" value="AraD/HMP-PK domain-like"/>
    <property type="match status" value="1"/>
</dbReference>
<dbReference type="GO" id="GO:0016832">
    <property type="term" value="F:aldehyde-lyase activity"/>
    <property type="evidence" value="ECO:0007669"/>
    <property type="project" value="TreeGrafter"/>
</dbReference>
<dbReference type="EC" id="5.1.3.4" evidence="4"/>
<evidence type="ECO:0000313" key="11">
    <source>
        <dbReference type="Proteomes" id="UP000192343"/>
    </source>
</evidence>
<dbReference type="NCBIfam" id="NF006047">
    <property type="entry name" value="PRK08193.1"/>
    <property type="match status" value="1"/>
</dbReference>
<sequence length="231" mass="25830">MMKFTELRREAYEANMEIEKQKLAIYTFGNASAFDPEAGVFAIKPSGVPYAELSPQAMVLVDLDGKVVEGDLRPSSDTPTHAVLYREFSGVLGITHTHSPYGVAWAQACEAVPIYGTTHADHLTEDIPCTEVMRDEAIRNNYEIETGNQIVQAFRGLNPLEIEMVLVACHGPFAWGKSAWKSVYNAAVLEEIAKMAWLTRILRPGTPRLKESLKRKHYDRKHGKDAYYGQA</sequence>
<keyword evidence="6" id="KW-0862">Zinc</keyword>
<evidence type="ECO:0000256" key="5">
    <source>
        <dbReference type="ARBA" id="ARBA00022723"/>
    </source>
</evidence>
<accession>A0A1Y1RVM7</accession>
<feature type="domain" description="Class II aldolase/adducin N-terminal" evidence="9">
    <location>
        <begin position="9"/>
        <end position="197"/>
    </location>
</feature>
<dbReference type="InterPro" id="IPR001303">
    <property type="entry name" value="Aldolase_II/adducin_N"/>
</dbReference>
<dbReference type="PANTHER" id="PTHR22789">
    <property type="entry name" value="FUCULOSE PHOSPHATE ALDOLASE"/>
    <property type="match status" value="1"/>
</dbReference>
<evidence type="ECO:0000256" key="4">
    <source>
        <dbReference type="ARBA" id="ARBA00013186"/>
    </source>
</evidence>
<keyword evidence="11" id="KW-1185">Reference proteome</keyword>
<comment type="caution">
    <text evidence="10">The sequence shown here is derived from an EMBL/GenBank/DDBJ whole genome shotgun (WGS) entry which is preliminary data.</text>
</comment>